<dbReference type="SUPFAM" id="SSF55874">
    <property type="entry name" value="ATPase domain of HSP90 chaperone/DNA topoisomerase II/histidine kinase"/>
    <property type="match status" value="1"/>
</dbReference>
<organism evidence="12 13">
    <name type="scientific">Methyloceanibacter marginalis</name>
    <dbReference type="NCBI Taxonomy" id="1774971"/>
    <lineage>
        <taxon>Bacteria</taxon>
        <taxon>Pseudomonadati</taxon>
        <taxon>Pseudomonadota</taxon>
        <taxon>Alphaproteobacteria</taxon>
        <taxon>Hyphomicrobiales</taxon>
        <taxon>Hyphomicrobiaceae</taxon>
        <taxon>Methyloceanibacter</taxon>
    </lineage>
</organism>
<dbReference type="InterPro" id="IPR036097">
    <property type="entry name" value="HisK_dim/P_sf"/>
</dbReference>
<dbReference type="Gene3D" id="3.30.565.10">
    <property type="entry name" value="Histidine kinase-like ATPase, C-terminal domain"/>
    <property type="match status" value="1"/>
</dbReference>
<keyword evidence="6" id="KW-0902">Two-component regulatory system</keyword>
<keyword evidence="13" id="KW-1185">Reference proteome</keyword>
<sequence length="510" mass="55604">MSNDLFEIVANYTYDWESWFLPDGRVRWINPGVERMTGYSVDECLAMTDYPLGIVHPDDRDGVKSLLQSALTGTSGNDVEFRIRHKGGRIGWAAVSWQPMIGGDGERLGVRTSVRDISWRKSAEVALRVAKADAERADRAKSRFLAAASHDLRQPLQAVGMFVAALARSPLDEASRGILDSIRDCLDASSELLEDLVDISRLDAGVVVPEFTDVAVADIFELLEKSFKRDAEAGKTELRFVPRSLFVQADHTMLVRILQNLVSNALRYTEQGRVLVGCRTRGGAAILEVWDNGIGIAPEEREQIFEEFYQVDNPARDRKRGAGLGLAIVRRQAALMGTSIAVRSQPGKGSVFSIALRLAESQESETQPQPLVSAPTFKGRTIAVIDDEQLQLAALQSFLGVCEAEVIAARSIGEMLSKLEDAETPPELVVADYRLESNMTGVAAISAVRFKIGRSIPGILVTGDTEPIRIAEAEASGCRLLHKPVDPASLATAIAQLLAEDGARPDAVWP</sequence>
<dbReference type="SUPFAM" id="SSF47384">
    <property type="entry name" value="Homodimeric domain of signal transducing histidine kinase"/>
    <property type="match status" value="1"/>
</dbReference>
<dbReference type="PROSITE" id="PS50109">
    <property type="entry name" value="HIS_KIN"/>
    <property type="match status" value="1"/>
</dbReference>
<comment type="caution">
    <text evidence="12">The sequence shown here is derived from an EMBL/GenBank/DDBJ whole genome shotgun (WGS) entry which is preliminary data.</text>
</comment>
<dbReference type="InterPro" id="IPR050736">
    <property type="entry name" value="Sensor_HK_Regulatory"/>
</dbReference>
<dbReference type="Pfam" id="PF02518">
    <property type="entry name" value="HATPase_c"/>
    <property type="match status" value="1"/>
</dbReference>
<dbReference type="SUPFAM" id="SSF52172">
    <property type="entry name" value="CheY-like"/>
    <property type="match status" value="1"/>
</dbReference>
<evidence type="ECO:0000256" key="5">
    <source>
        <dbReference type="ARBA" id="ARBA00022777"/>
    </source>
</evidence>
<dbReference type="InterPro" id="IPR013655">
    <property type="entry name" value="PAS_fold_3"/>
</dbReference>
<name>A0A1E3WEC3_9HYPH</name>
<gene>
    <name evidence="12" type="ORF">AUC71_05485</name>
</gene>
<dbReference type="Proteomes" id="UP000095042">
    <property type="component" value="Unassembled WGS sequence"/>
</dbReference>
<reference evidence="12 13" key="1">
    <citation type="journal article" date="2016" name="Environ. Microbiol.">
        <title>New Methyloceanibacter diversity from North Sea sediments includes methanotroph containing solely the soluble methane monooxygenase.</title>
        <authorList>
            <person name="Vekeman B."/>
            <person name="Kerckhof F.M."/>
            <person name="Cremers G."/>
            <person name="de Vos P."/>
            <person name="Vandamme P."/>
            <person name="Boon N."/>
            <person name="Op den Camp H.J."/>
            <person name="Heylen K."/>
        </authorList>
    </citation>
    <scope>NUCLEOTIDE SEQUENCE [LARGE SCALE GENOMIC DNA]</scope>
    <source>
        <strain evidence="12 13">R-67177</strain>
    </source>
</reference>
<evidence type="ECO:0000256" key="7">
    <source>
        <dbReference type="PROSITE-ProRule" id="PRU00169"/>
    </source>
</evidence>
<dbReference type="InterPro" id="IPR001610">
    <property type="entry name" value="PAC"/>
</dbReference>
<dbReference type="InterPro" id="IPR035965">
    <property type="entry name" value="PAS-like_dom_sf"/>
</dbReference>
<accession>A0A1E3WEC3</accession>
<evidence type="ECO:0000259" key="9">
    <source>
        <dbReference type="PROSITE" id="PS50110"/>
    </source>
</evidence>
<dbReference type="Gene3D" id="3.30.450.20">
    <property type="entry name" value="PAS domain"/>
    <property type="match status" value="1"/>
</dbReference>
<feature type="domain" description="PAC" evidence="11">
    <location>
        <begin position="77"/>
        <end position="129"/>
    </location>
</feature>
<dbReference type="FunFam" id="3.30.565.10:FF:000049">
    <property type="entry name" value="Two-component sensor histidine kinase"/>
    <property type="match status" value="1"/>
</dbReference>
<evidence type="ECO:0000313" key="13">
    <source>
        <dbReference type="Proteomes" id="UP000095042"/>
    </source>
</evidence>
<dbReference type="SMART" id="SM00387">
    <property type="entry name" value="HATPase_c"/>
    <property type="match status" value="1"/>
</dbReference>
<evidence type="ECO:0000256" key="1">
    <source>
        <dbReference type="ARBA" id="ARBA00000085"/>
    </source>
</evidence>
<dbReference type="NCBIfam" id="TIGR00229">
    <property type="entry name" value="sensory_box"/>
    <property type="match status" value="1"/>
</dbReference>
<keyword evidence="3 7" id="KW-0597">Phosphoprotein</keyword>
<comment type="catalytic activity">
    <reaction evidence="1">
        <text>ATP + protein L-histidine = ADP + protein N-phospho-L-histidine.</text>
        <dbReference type="EC" id="2.7.13.3"/>
    </reaction>
</comment>
<evidence type="ECO:0000259" key="8">
    <source>
        <dbReference type="PROSITE" id="PS50109"/>
    </source>
</evidence>
<evidence type="ECO:0000259" key="10">
    <source>
        <dbReference type="PROSITE" id="PS50112"/>
    </source>
</evidence>
<evidence type="ECO:0000259" key="11">
    <source>
        <dbReference type="PROSITE" id="PS50113"/>
    </source>
</evidence>
<dbReference type="Gene3D" id="3.40.50.2300">
    <property type="match status" value="1"/>
</dbReference>
<evidence type="ECO:0000256" key="3">
    <source>
        <dbReference type="ARBA" id="ARBA00022553"/>
    </source>
</evidence>
<feature type="domain" description="Histidine kinase" evidence="8">
    <location>
        <begin position="147"/>
        <end position="360"/>
    </location>
</feature>
<protein>
    <recommendedName>
        <fullName evidence="2">histidine kinase</fullName>
        <ecNumber evidence="2">2.7.13.3</ecNumber>
    </recommendedName>
</protein>
<dbReference type="PROSITE" id="PS50113">
    <property type="entry name" value="PAC"/>
    <property type="match status" value="1"/>
</dbReference>
<dbReference type="CDD" id="cd00130">
    <property type="entry name" value="PAS"/>
    <property type="match status" value="1"/>
</dbReference>
<dbReference type="GO" id="GO:0000155">
    <property type="term" value="F:phosphorelay sensor kinase activity"/>
    <property type="evidence" value="ECO:0007669"/>
    <property type="project" value="InterPro"/>
</dbReference>
<dbReference type="EMBL" id="LPWD01000007">
    <property type="protein sequence ID" value="ODS04141.1"/>
    <property type="molecule type" value="Genomic_DNA"/>
</dbReference>
<feature type="domain" description="Response regulatory" evidence="9">
    <location>
        <begin position="381"/>
        <end position="498"/>
    </location>
</feature>
<keyword evidence="5" id="KW-0418">Kinase</keyword>
<dbReference type="Pfam" id="PF00512">
    <property type="entry name" value="HisKA"/>
    <property type="match status" value="1"/>
</dbReference>
<dbReference type="EC" id="2.7.13.3" evidence="2"/>
<dbReference type="PROSITE" id="PS50112">
    <property type="entry name" value="PAS"/>
    <property type="match status" value="1"/>
</dbReference>
<dbReference type="PANTHER" id="PTHR43711">
    <property type="entry name" value="TWO-COMPONENT HISTIDINE KINASE"/>
    <property type="match status" value="1"/>
</dbReference>
<dbReference type="SMART" id="SM00086">
    <property type="entry name" value="PAC"/>
    <property type="match status" value="1"/>
</dbReference>
<feature type="domain" description="PAS" evidence="10">
    <location>
        <begin position="23"/>
        <end position="74"/>
    </location>
</feature>
<dbReference type="Pfam" id="PF00072">
    <property type="entry name" value="Response_reg"/>
    <property type="match status" value="1"/>
</dbReference>
<dbReference type="CDD" id="cd00082">
    <property type="entry name" value="HisKA"/>
    <property type="match status" value="1"/>
</dbReference>
<keyword evidence="4" id="KW-0808">Transferase</keyword>
<dbReference type="InterPro" id="IPR003661">
    <property type="entry name" value="HisK_dim/P_dom"/>
</dbReference>
<dbReference type="SUPFAM" id="SSF55785">
    <property type="entry name" value="PYP-like sensor domain (PAS domain)"/>
    <property type="match status" value="1"/>
</dbReference>
<dbReference type="SMART" id="SM00091">
    <property type="entry name" value="PAS"/>
    <property type="match status" value="1"/>
</dbReference>
<dbReference type="PANTHER" id="PTHR43711:SF1">
    <property type="entry name" value="HISTIDINE KINASE 1"/>
    <property type="match status" value="1"/>
</dbReference>
<dbReference type="PROSITE" id="PS50110">
    <property type="entry name" value="RESPONSE_REGULATORY"/>
    <property type="match status" value="1"/>
</dbReference>
<feature type="modified residue" description="4-aspartylphosphate" evidence="7">
    <location>
        <position position="432"/>
    </location>
</feature>
<dbReference type="Pfam" id="PF08447">
    <property type="entry name" value="PAS_3"/>
    <property type="match status" value="1"/>
</dbReference>
<evidence type="ECO:0000313" key="12">
    <source>
        <dbReference type="EMBL" id="ODS04141.1"/>
    </source>
</evidence>
<evidence type="ECO:0000256" key="6">
    <source>
        <dbReference type="ARBA" id="ARBA00023012"/>
    </source>
</evidence>
<dbReference type="InterPro" id="IPR000700">
    <property type="entry name" value="PAS-assoc_C"/>
</dbReference>
<dbReference type="InterPro" id="IPR003594">
    <property type="entry name" value="HATPase_dom"/>
</dbReference>
<dbReference type="InterPro" id="IPR005467">
    <property type="entry name" value="His_kinase_dom"/>
</dbReference>
<dbReference type="SMART" id="SM00388">
    <property type="entry name" value="HisKA"/>
    <property type="match status" value="1"/>
</dbReference>
<dbReference type="InterPro" id="IPR011006">
    <property type="entry name" value="CheY-like_superfamily"/>
</dbReference>
<dbReference type="PRINTS" id="PR00344">
    <property type="entry name" value="BCTRLSENSOR"/>
</dbReference>
<evidence type="ECO:0000256" key="4">
    <source>
        <dbReference type="ARBA" id="ARBA00022679"/>
    </source>
</evidence>
<dbReference type="InterPro" id="IPR036890">
    <property type="entry name" value="HATPase_C_sf"/>
</dbReference>
<dbReference type="SMART" id="SM00448">
    <property type="entry name" value="REC"/>
    <property type="match status" value="1"/>
</dbReference>
<dbReference type="RefSeq" id="WP_069622635.1">
    <property type="nucleotide sequence ID" value="NZ_LPWD01000007.1"/>
</dbReference>
<dbReference type="AlphaFoldDB" id="A0A1E3WEC3"/>
<dbReference type="InterPro" id="IPR000014">
    <property type="entry name" value="PAS"/>
</dbReference>
<dbReference type="InterPro" id="IPR004358">
    <property type="entry name" value="Sig_transdc_His_kin-like_C"/>
</dbReference>
<dbReference type="Gene3D" id="1.10.287.130">
    <property type="match status" value="1"/>
</dbReference>
<proteinExistence type="predicted"/>
<evidence type="ECO:0000256" key="2">
    <source>
        <dbReference type="ARBA" id="ARBA00012438"/>
    </source>
</evidence>
<dbReference type="OrthoDB" id="9764438at2"/>
<dbReference type="InterPro" id="IPR001789">
    <property type="entry name" value="Sig_transdc_resp-reg_receiver"/>
</dbReference>